<gene>
    <name evidence="1" type="ORF">Sjap_020670</name>
</gene>
<dbReference type="EMBL" id="JBBNAE010000008">
    <property type="protein sequence ID" value="KAK9103416.1"/>
    <property type="molecule type" value="Genomic_DNA"/>
</dbReference>
<dbReference type="PANTHER" id="PTHR36403">
    <property type="entry name" value="PROTEIN COFACTOR ASSEMBLY OF COMPLEX C SUBUNIT B CCB2, CHLOROPLASTIC"/>
    <property type="match status" value="1"/>
</dbReference>
<accession>A0AAP0F149</accession>
<sequence length="321" mass="35663">MPYLSLNPLPIQLKPLHSPIPSTLLRATNTAFITSSARPNNSQNPNQQRQQQQQQLNLSVLRFTLGIPGLDESYLPRWIGCAFASLLALNHFAGSNSLATSAQIRSEALGLSLAAFSVALPYLGKFLKGAIIKDQVTILEGTRQIFIMSEDLTETQREDLAWGTFVLLKNTNSTAVLISVQDSLCVRGYWSLPEDVSKDQMLGWFNRQIRQAGLLDLKDALYFPVREDSGVWKVLPKGTQSLLVQPLSEGPQLSANETVQSRGFILLASSMSYAYNEKDRSWIRAIASKFRGWVDAHVASITKTFGLMSYGSNKTEGEWKH</sequence>
<evidence type="ECO:0000313" key="2">
    <source>
        <dbReference type="Proteomes" id="UP001417504"/>
    </source>
</evidence>
<dbReference type="InterPro" id="IPR044970">
    <property type="entry name" value="CCB2"/>
</dbReference>
<dbReference type="InterPro" id="IPR021325">
    <property type="entry name" value="CCB2/CCB4"/>
</dbReference>
<evidence type="ECO:0008006" key="3">
    <source>
        <dbReference type="Google" id="ProtNLM"/>
    </source>
</evidence>
<protein>
    <recommendedName>
        <fullName evidence="3">Protein COFACTOR ASSEMBLY OF COMPLEX C SUBUNIT B CCB2, chloroplastic</fullName>
    </recommendedName>
</protein>
<organism evidence="1 2">
    <name type="scientific">Stephania japonica</name>
    <dbReference type="NCBI Taxonomy" id="461633"/>
    <lineage>
        <taxon>Eukaryota</taxon>
        <taxon>Viridiplantae</taxon>
        <taxon>Streptophyta</taxon>
        <taxon>Embryophyta</taxon>
        <taxon>Tracheophyta</taxon>
        <taxon>Spermatophyta</taxon>
        <taxon>Magnoliopsida</taxon>
        <taxon>Ranunculales</taxon>
        <taxon>Menispermaceae</taxon>
        <taxon>Menispermoideae</taxon>
        <taxon>Cissampelideae</taxon>
        <taxon>Stephania</taxon>
    </lineage>
</organism>
<dbReference type="Pfam" id="PF11152">
    <property type="entry name" value="CCB2_CCB4"/>
    <property type="match status" value="1"/>
</dbReference>
<dbReference type="PANTHER" id="PTHR36403:SF1">
    <property type="entry name" value="PROTEIN COFACTOR ASSEMBLY OF COMPLEX C SUBUNIT B CCB2, CHLOROPLASTIC"/>
    <property type="match status" value="1"/>
</dbReference>
<keyword evidence="2" id="KW-1185">Reference proteome</keyword>
<reference evidence="1 2" key="1">
    <citation type="submission" date="2024-01" db="EMBL/GenBank/DDBJ databases">
        <title>Genome assemblies of Stephania.</title>
        <authorList>
            <person name="Yang L."/>
        </authorList>
    </citation>
    <scope>NUCLEOTIDE SEQUENCE [LARGE SCALE GENOMIC DNA]</scope>
    <source>
        <strain evidence="1">QJT</strain>
        <tissue evidence="1">Leaf</tissue>
    </source>
</reference>
<evidence type="ECO:0000313" key="1">
    <source>
        <dbReference type="EMBL" id="KAK9103416.1"/>
    </source>
</evidence>
<dbReference type="Proteomes" id="UP001417504">
    <property type="component" value="Unassembled WGS sequence"/>
</dbReference>
<proteinExistence type="predicted"/>
<name>A0AAP0F149_9MAGN</name>
<dbReference type="AlphaFoldDB" id="A0AAP0F149"/>
<comment type="caution">
    <text evidence="1">The sequence shown here is derived from an EMBL/GenBank/DDBJ whole genome shotgun (WGS) entry which is preliminary data.</text>
</comment>
<dbReference type="GO" id="GO:0010190">
    <property type="term" value="P:cytochrome b6f complex assembly"/>
    <property type="evidence" value="ECO:0007669"/>
    <property type="project" value="InterPro"/>
</dbReference>